<comment type="function">
    <text evidence="6">Ligates lysine onto the cytidine present at position 34 of the AUA codon-specific tRNA(Ile) that contains the anticodon CAU, in an ATP-dependent manner. Cytidine is converted to lysidine, thus changing the amino acid specificity of the tRNA from methionine to isoleucine.</text>
</comment>
<dbReference type="Pfam" id="PF01171">
    <property type="entry name" value="ATP_bind_3"/>
    <property type="match status" value="1"/>
</dbReference>
<dbReference type="eggNOG" id="COG0037">
    <property type="taxonomic scope" value="Bacteria"/>
</dbReference>
<dbReference type="EMBL" id="JALZ01000006">
    <property type="protein sequence ID" value="ETX15159.1"/>
    <property type="molecule type" value="Genomic_DNA"/>
</dbReference>
<dbReference type="InterPro" id="IPR012795">
    <property type="entry name" value="tRNA_Ile_lys_synt_N"/>
</dbReference>
<dbReference type="Gene3D" id="3.40.50.620">
    <property type="entry name" value="HUPs"/>
    <property type="match status" value="1"/>
</dbReference>
<keyword evidence="4 6" id="KW-0067">ATP-binding</keyword>
<name>X7EGC7_9RHOB</name>
<dbReference type="SUPFAM" id="SSF52402">
    <property type="entry name" value="Adenine nucleotide alpha hydrolases-like"/>
    <property type="match status" value="1"/>
</dbReference>
<accession>X7EGC7</accession>
<comment type="caution">
    <text evidence="8">The sequence shown here is derived from an EMBL/GenBank/DDBJ whole genome shotgun (WGS) entry which is preliminary data.</text>
</comment>
<keyword evidence="3 6" id="KW-0547">Nucleotide-binding</keyword>
<evidence type="ECO:0000313" key="8">
    <source>
        <dbReference type="EMBL" id="ETX15159.1"/>
    </source>
</evidence>
<keyword evidence="9" id="KW-1185">Reference proteome</keyword>
<evidence type="ECO:0000256" key="3">
    <source>
        <dbReference type="ARBA" id="ARBA00022741"/>
    </source>
</evidence>
<keyword evidence="6" id="KW-0963">Cytoplasm</keyword>
<feature type="domain" description="tRNA(Ile)-lysidine/2-thiocytidine synthase N-terminal" evidence="7">
    <location>
        <begin position="25"/>
        <end position="223"/>
    </location>
</feature>
<dbReference type="PANTHER" id="PTHR43033:SF1">
    <property type="entry name" value="TRNA(ILE)-LYSIDINE SYNTHASE-RELATED"/>
    <property type="match status" value="1"/>
</dbReference>
<dbReference type="STRING" id="1449350.OCH239_17910"/>
<dbReference type="InterPro" id="IPR012094">
    <property type="entry name" value="tRNA_Ile_lys_synt"/>
</dbReference>
<dbReference type="Proteomes" id="UP000022447">
    <property type="component" value="Unassembled WGS sequence"/>
</dbReference>
<dbReference type="GO" id="GO:0032267">
    <property type="term" value="F:tRNA(Ile)-lysidine synthase activity"/>
    <property type="evidence" value="ECO:0007669"/>
    <property type="project" value="UniProtKB-EC"/>
</dbReference>
<dbReference type="GO" id="GO:0005524">
    <property type="term" value="F:ATP binding"/>
    <property type="evidence" value="ECO:0007669"/>
    <property type="project" value="UniProtKB-UniRule"/>
</dbReference>
<evidence type="ECO:0000259" key="7">
    <source>
        <dbReference type="Pfam" id="PF01171"/>
    </source>
</evidence>
<gene>
    <name evidence="6" type="primary">tilS</name>
    <name evidence="8" type="ORF">OCH239_17910</name>
</gene>
<sequence>MTETLETRFASEMGRLLGPDFPSEIGLAVSGGGDSMAMLALAHGWARVFGIRLWVVTIDHGLRADSASEAEMVARECALLGHSHAILRWHWSGQGNVMDAARRARLRLIDGWRGRLVHVAMAHTRDDLAETFLMRLARGAGVDGLAAMKSARRIVPEAGGTAEPRQAGWPPEVPAPGSAFTLIRPCLGMGREELRHYNRTLKVPWVDDPTNADPDYERARIRAALPAVAEAGIDVAALADAANRLGRAREALKRRASEAAERISSAPTSQGVPTGELHFDRDSFAALDRETQARLLVGALRWVAGGDYKPRAAPLEALLDRLLSGGGGTLAGCEAGCDRSALWVAREPAAVKGLSAAAGALWDGRWRLSGSAAEGLEVRALGEEGWQQVPEKPADVPPHRRARALPALWDGDRLVASVHLGVGPGHDVEILPRRGANRFADFLLSD</sequence>
<keyword evidence="2 6" id="KW-0819">tRNA processing</keyword>
<evidence type="ECO:0000256" key="4">
    <source>
        <dbReference type="ARBA" id="ARBA00022840"/>
    </source>
</evidence>
<comment type="similarity">
    <text evidence="6">Belongs to the tRNA(Ile)-lysidine synthase family.</text>
</comment>
<evidence type="ECO:0000256" key="1">
    <source>
        <dbReference type="ARBA" id="ARBA00022598"/>
    </source>
</evidence>
<reference evidence="8 9" key="1">
    <citation type="submission" date="2014-01" db="EMBL/GenBank/DDBJ databases">
        <title>Roseivivax halodurans JCM 10272 Genome Sequencing.</title>
        <authorList>
            <person name="Lai Q."/>
            <person name="Li G."/>
            <person name="Shao Z."/>
        </authorList>
    </citation>
    <scope>NUCLEOTIDE SEQUENCE [LARGE SCALE GENOMIC DNA]</scope>
    <source>
        <strain evidence="8 9">JCM 10272</strain>
    </source>
</reference>
<dbReference type="GO" id="GO:0006400">
    <property type="term" value="P:tRNA modification"/>
    <property type="evidence" value="ECO:0007669"/>
    <property type="project" value="UniProtKB-UniRule"/>
</dbReference>
<dbReference type="NCBIfam" id="TIGR02432">
    <property type="entry name" value="lysidine_TilS_N"/>
    <property type="match status" value="1"/>
</dbReference>
<keyword evidence="1 6" id="KW-0436">Ligase</keyword>
<dbReference type="PATRIC" id="fig|1449350.3.peg.1585"/>
<evidence type="ECO:0000313" key="9">
    <source>
        <dbReference type="Proteomes" id="UP000022447"/>
    </source>
</evidence>
<dbReference type="InterPro" id="IPR014729">
    <property type="entry name" value="Rossmann-like_a/b/a_fold"/>
</dbReference>
<dbReference type="AlphaFoldDB" id="X7EGC7"/>
<comment type="catalytic activity">
    <reaction evidence="5 6">
        <text>cytidine(34) in tRNA(Ile2) + L-lysine + ATP = lysidine(34) in tRNA(Ile2) + AMP + diphosphate + H(+)</text>
        <dbReference type="Rhea" id="RHEA:43744"/>
        <dbReference type="Rhea" id="RHEA-COMP:10625"/>
        <dbReference type="Rhea" id="RHEA-COMP:10670"/>
        <dbReference type="ChEBI" id="CHEBI:15378"/>
        <dbReference type="ChEBI" id="CHEBI:30616"/>
        <dbReference type="ChEBI" id="CHEBI:32551"/>
        <dbReference type="ChEBI" id="CHEBI:33019"/>
        <dbReference type="ChEBI" id="CHEBI:82748"/>
        <dbReference type="ChEBI" id="CHEBI:83665"/>
        <dbReference type="ChEBI" id="CHEBI:456215"/>
        <dbReference type="EC" id="6.3.4.19"/>
    </reaction>
</comment>
<dbReference type="CDD" id="cd01992">
    <property type="entry name" value="TilS_N"/>
    <property type="match status" value="1"/>
</dbReference>
<dbReference type="InterPro" id="IPR011063">
    <property type="entry name" value="TilS/TtcA_N"/>
</dbReference>
<dbReference type="EC" id="6.3.4.19" evidence="6"/>
<evidence type="ECO:0000256" key="5">
    <source>
        <dbReference type="ARBA" id="ARBA00048539"/>
    </source>
</evidence>
<dbReference type="RefSeq" id="WP_037260625.1">
    <property type="nucleotide sequence ID" value="NZ_JALZ01000006.1"/>
</dbReference>
<dbReference type="HAMAP" id="MF_01161">
    <property type="entry name" value="tRNA_Ile_lys_synt"/>
    <property type="match status" value="1"/>
</dbReference>
<dbReference type="GO" id="GO:0005737">
    <property type="term" value="C:cytoplasm"/>
    <property type="evidence" value="ECO:0007669"/>
    <property type="project" value="UniProtKB-SubCell"/>
</dbReference>
<dbReference type="PANTHER" id="PTHR43033">
    <property type="entry name" value="TRNA(ILE)-LYSIDINE SYNTHASE-RELATED"/>
    <property type="match status" value="1"/>
</dbReference>
<proteinExistence type="inferred from homology"/>
<comment type="subcellular location">
    <subcellularLocation>
        <location evidence="6">Cytoplasm</location>
    </subcellularLocation>
</comment>
<organism evidence="8 9">
    <name type="scientific">Roseivivax halodurans JCM 10272</name>
    <dbReference type="NCBI Taxonomy" id="1449350"/>
    <lineage>
        <taxon>Bacteria</taxon>
        <taxon>Pseudomonadati</taxon>
        <taxon>Pseudomonadota</taxon>
        <taxon>Alphaproteobacteria</taxon>
        <taxon>Rhodobacterales</taxon>
        <taxon>Roseobacteraceae</taxon>
        <taxon>Roseivivax</taxon>
    </lineage>
</organism>
<comment type="domain">
    <text evidence="6">The N-terminal region contains the highly conserved SGGXDS motif, predicted to be a P-loop motif involved in ATP binding.</text>
</comment>
<protein>
    <recommendedName>
        <fullName evidence="6">tRNA(Ile)-lysidine synthase</fullName>
        <ecNumber evidence="6">6.3.4.19</ecNumber>
    </recommendedName>
    <alternativeName>
        <fullName evidence="6">tRNA(Ile)-2-lysyl-cytidine synthase</fullName>
    </alternativeName>
    <alternativeName>
        <fullName evidence="6">tRNA(Ile)-lysidine synthetase</fullName>
    </alternativeName>
</protein>
<feature type="binding site" evidence="6">
    <location>
        <begin position="30"/>
        <end position="35"/>
    </location>
    <ligand>
        <name>ATP</name>
        <dbReference type="ChEBI" id="CHEBI:30616"/>
    </ligand>
</feature>
<evidence type="ECO:0000256" key="2">
    <source>
        <dbReference type="ARBA" id="ARBA00022694"/>
    </source>
</evidence>
<evidence type="ECO:0000256" key="6">
    <source>
        <dbReference type="HAMAP-Rule" id="MF_01161"/>
    </source>
</evidence>